<organism evidence="7 8">
    <name type="scientific">Clonorchis sinensis</name>
    <name type="common">Chinese liver fluke</name>
    <dbReference type="NCBI Taxonomy" id="79923"/>
    <lineage>
        <taxon>Eukaryota</taxon>
        <taxon>Metazoa</taxon>
        <taxon>Spiralia</taxon>
        <taxon>Lophotrochozoa</taxon>
        <taxon>Platyhelminthes</taxon>
        <taxon>Trematoda</taxon>
        <taxon>Digenea</taxon>
        <taxon>Opisthorchiida</taxon>
        <taxon>Opisthorchiata</taxon>
        <taxon>Opisthorchiidae</taxon>
        <taxon>Clonorchis</taxon>
    </lineage>
</organism>
<dbReference type="STRING" id="79923.A0A3R7CYF7"/>
<dbReference type="InterPro" id="IPR006917">
    <property type="entry name" value="SOUL_heme-bd"/>
</dbReference>
<comment type="similarity">
    <text evidence="2">Belongs to the HEBP family.</text>
</comment>
<dbReference type="Gene3D" id="3.20.80.10">
    <property type="entry name" value="Regulatory factor, effector binding domain"/>
    <property type="match status" value="1"/>
</dbReference>
<dbReference type="Pfam" id="PF04832">
    <property type="entry name" value="SOUL"/>
    <property type="match status" value="1"/>
</dbReference>
<evidence type="ECO:0000256" key="4">
    <source>
        <dbReference type="ARBA" id="ARBA00022490"/>
    </source>
</evidence>
<comment type="subcellular location">
    <subcellularLocation>
        <location evidence="1">Cytoplasm</location>
    </subcellularLocation>
</comment>
<proteinExistence type="inferred from homology"/>
<comment type="caution">
    <text evidence="7">The sequence shown here is derived from an EMBL/GenBank/DDBJ whole genome shotgun (WGS) entry which is preliminary data.</text>
</comment>
<dbReference type="Proteomes" id="UP000286415">
    <property type="component" value="Unassembled WGS sequence"/>
</dbReference>
<evidence type="ECO:0000256" key="6">
    <source>
        <dbReference type="ARBA" id="ARBA00040755"/>
    </source>
</evidence>
<dbReference type="InParanoid" id="A0A3R7CYF7"/>
<dbReference type="GO" id="GO:0005737">
    <property type="term" value="C:cytoplasm"/>
    <property type="evidence" value="ECO:0007669"/>
    <property type="project" value="UniProtKB-SubCell"/>
</dbReference>
<evidence type="ECO:0000313" key="7">
    <source>
        <dbReference type="EMBL" id="KAG5449545.1"/>
    </source>
</evidence>
<comment type="function">
    <text evidence="5">May bind free porphyrinogens that may be present in the cell and thus facilitate removal of these potentially toxic compound. Binds with a high affinity to one molecule of heme or porphyrins. It binds metalloporphyrins, free porphyrins and N-methylprotoporphyrin with similar affinities.</text>
</comment>
<dbReference type="OrthoDB" id="6424451at2759"/>
<keyword evidence="8" id="KW-1185">Reference proteome</keyword>
<protein>
    <recommendedName>
        <fullName evidence="6">Heme-binding protein 1</fullName>
    </recommendedName>
</protein>
<keyword evidence="4" id="KW-0963">Cytoplasm</keyword>
<name>A0A3R7CYF7_CLOSI</name>
<comment type="subunit">
    <text evidence="3">Monomer.</text>
</comment>
<dbReference type="SUPFAM" id="SSF55136">
    <property type="entry name" value="Probable bacterial effector-binding domain"/>
    <property type="match status" value="1"/>
</dbReference>
<dbReference type="InterPro" id="IPR011256">
    <property type="entry name" value="Reg_factor_effector_dom_sf"/>
</dbReference>
<evidence type="ECO:0000256" key="1">
    <source>
        <dbReference type="ARBA" id="ARBA00004496"/>
    </source>
</evidence>
<evidence type="ECO:0000256" key="3">
    <source>
        <dbReference type="ARBA" id="ARBA00011245"/>
    </source>
</evidence>
<evidence type="ECO:0000256" key="5">
    <source>
        <dbReference type="ARBA" id="ARBA00037673"/>
    </source>
</evidence>
<evidence type="ECO:0000256" key="2">
    <source>
        <dbReference type="ARBA" id="ARBA00009817"/>
    </source>
</evidence>
<reference evidence="7 8" key="1">
    <citation type="journal article" date="2018" name="Biotechnol. Adv.">
        <title>Improved genomic resources and new bioinformatic workflow for the carcinogenic parasite Clonorchis sinensis: Biotechnological implications.</title>
        <authorList>
            <person name="Wang D."/>
            <person name="Korhonen P.K."/>
            <person name="Gasser R.B."/>
            <person name="Young N.D."/>
        </authorList>
    </citation>
    <scope>NUCLEOTIDE SEQUENCE [LARGE SCALE GENOMIC DNA]</scope>
    <source>
        <strain evidence="7">Cs-k2</strain>
    </source>
</reference>
<dbReference type="FunFam" id="3.20.80.10:FF:000003">
    <property type="entry name" value="Heme-binding protein 1"/>
    <property type="match status" value="1"/>
</dbReference>
<gene>
    <name evidence="7" type="ORF">CSKR_101538</name>
</gene>
<accession>A0A3R7CYF7</accession>
<reference evidence="7 8" key="2">
    <citation type="journal article" date="2021" name="Genomics">
        <title>High-quality reference genome for Clonorchis sinensis.</title>
        <authorList>
            <person name="Young N.D."/>
            <person name="Stroehlein A.J."/>
            <person name="Kinkar L."/>
            <person name="Wang T."/>
            <person name="Sohn W.M."/>
            <person name="Chang B.C.H."/>
            <person name="Kaur P."/>
            <person name="Weisz D."/>
            <person name="Dudchenko O."/>
            <person name="Aiden E.L."/>
            <person name="Korhonen P.K."/>
            <person name="Gasser R.B."/>
        </authorList>
    </citation>
    <scope>NUCLEOTIDE SEQUENCE [LARGE SCALE GENOMIC DNA]</scope>
    <source>
        <strain evidence="7">Cs-k2</strain>
    </source>
</reference>
<dbReference type="PANTHER" id="PTHR11220">
    <property type="entry name" value="HEME-BINDING PROTEIN-RELATED"/>
    <property type="match status" value="1"/>
</dbReference>
<sequence length="207" mass="23930">MDGNLRTMAYILWFVGLFHQFEMGAMGETEIAPYEVLQKWPNENVELRHYPAQNWACTQATASRMSDMSSSGFSKLFKYISGNNFKEQKIAMTRPVLVEIKPNPRSTSDRLYKMGFYMSANDCPSPPMPKDSSVFIEHRQPLKVYSRVYSGFSDEDKMNKELKRLASSLNRIGKSYQTDVYFSASYASPFQLFYRRNEVWLVAVPDS</sequence>
<dbReference type="EMBL" id="NIRI02000042">
    <property type="protein sequence ID" value="KAG5449545.1"/>
    <property type="molecule type" value="Genomic_DNA"/>
</dbReference>
<evidence type="ECO:0000313" key="8">
    <source>
        <dbReference type="Proteomes" id="UP000286415"/>
    </source>
</evidence>
<dbReference type="PANTHER" id="PTHR11220:SF1">
    <property type="entry name" value="HEME-BINDING PROTEIN 2"/>
    <property type="match status" value="1"/>
</dbReference>
<dbReference type="AlphaFoldDB" id="A0A3R7CYF7"/>